<reference evidence="3" key="1">
    <citation type="journal article" date="2021" name="IMA Fungus">
        <title>Genomic characterization of three marine fungi, including Emericellopsis atlantica sp. nov. with signatures of a generalist lifestyle and marine biomass degradation.</title>
        <authorList>
            <person name="Hagestad O.C."/>
            <person name="Hou L."/>
            <person name="Andersen J.H."/>
            <person name="Hansen E.H."/>
            <person name="Altermark B."/>
            <person name="Li C."/>
            <person name="Kuhnert E."/>
            <person name="Cox R.J."/>
            <person name="Crous P.W."/>
            <person name="Spatafora J.W."/>
            <person name="Lail K."/>
            <person name="Amirebrahimi M."/>
            <person name="Lipzen A."/>
            <person name="Pangilinan J."/>
            <person name="Andreopoulos W."/>
            <person name="Hayes R.D."/>
            <person name="Ng V."/>
            <person name="Grigoriev I.V."/>
            <person name="Jackson S.A."/>
            <person name="Sutton T.D.S."/>
            <person name="Dobson A.D.W."/>
            <person name="Rama T."/>
        </authorList>
    </citation>
    <scope>NUCLEOTIDE SEQUENCE</scope>
    <source>
        <strain evidence="3">TRa3180A</strain>
    </source>
</reference>
<comment type="caution">
    <text evidence="3">The sequence shown here is derived from an EMBL/GenBank/DDBJ whole genome shotgun (WGS) entry which is preliminary data.</text>
</comment>
<evidence type="ECO:0000313" key="3">
    <source>
        <dbReference type="EMBL" id="KAG9245296.1"/>
    </source>
</evidence>
<evidence type="ECO:0000256" key="2">
    <source>
        <dbReference type="SAM" id="Phobius"/>
    </source>
</evidence>
<proteinExistence type="predicted"/>
<keyword evidence="2" id="KW-0812">Transmembrane</keyword>
<accession>A0A9P8CHB2</accession>
<feature type="region of interest" description="Disordered" evidence="1">
    <location>
        <begin position="237"/>
        <end position="270"/>
    </location>
</feature>
<feature type="compositionally biased region" description="Low complexity" evidence="1">
    <location>
        <begin position="135"/>
        <end position="151"/>
    </location>
</feature>
<evidence type="ECO:0000256" key="1">
    <source>
        <dbReference type="SAM" id="MobiDB-lite"/>
    </source>
</evidence>
<gene>
    <name evidence="3" type="ORF">BJ878DRAFT_24363</name>
</gene>
<feature type="region of interest" description="Disordered" evidence="1">
    <location>
        <begin position="133"/>
        <end position="158"/>
    </location>
</feature>
<feature type="transmembrane region" description="Helical" evidence="2">
    <location>
        <begin position="305"/>
        <end position="328"/>
    </location>
</feature>
<dbReference type="EMBL" id="MU253854">
    <property type="protein sequence ID" value="KAG9245296.1"/>
    <property type="molecule type" value="Genomic_DNA"/>
</dbReference>
<keyword evidence="4" id="KW-1185">Reference proteome</keyword>
<dbReference type="Proteomes" id="UP000887226">
    <property type="component" value="Unassembled WGS sequence"/>
</dbReference>
<protein>
    <submittedName>
        <fullName evidence="3">Uncharacterized protein</fullName>
    </submittedName>
</protein>
<sequence>MDELVLRDISYFEKYEMPASPETPPMKQEPRITLRERASIHQNLEQAMVPGTPPHSPRMGFKRSYSSKTAFGLPMTPPATPPIPSGVGIHPSLARTLSDSVNKSLGHEISYFSLKNRPTLVNLDVTEIPRRGTLSRSSSYSLPSVASSAASTPRDPLDRIRDYSARSTDTIFPSPNILAPPVCSPPPNTPATFEPIFHDYSNTEFFPDGQKPTFTFGTKAKDNDAYNPFSYAEPTQYPNKISLNPAQQSNGVSQDRQLAGNGEQPSFGANNEVQQASSAIADLEKARGPRGTDCLPRKRGCARKALICFAVLALLFVLVVVGVVFIILELKHHHDKHHKRAYPRSRHVMDAW</sequence>
<keyword evidence="2" id="KW-0472">Membrane</keyword>
<keyword evidence="2" id="KW-1133">Transmembrane helix</keyword>
<name>A0A9P8CHB2_9HELO</name>
<feature type="compositionally biased region" description="Polar residues" evidence="1">
    <location>
        <begin position="237"/>
        <end position="256"/>
    </location>
</feature>
<dbReference type="OrthoDB" id="10505983at2759"/>
<organism evidence="3 4">
    <name type="scientific">Calycina marina</name>
    <dbReference type="NCBI Taxonomy" id="1763456"/>
    <lineage>
        <taxon>Eukaryota</taxon>
        <taxon>Fungi</taxon>
        <taxon>Dikarya</taxon>
        <taxon>Ascomycota</taxon>
        <taxon>Pezizomycotina</taxon>
        <taxon>Leotiomycetes</taxon>
        <taxon>Helotiales</taxon>
        <taxon>Pezizellaceae</taxon>
        <taxon>Calycina</taxon>
    </lineage>
</organism>
<dbReference type="AlphaFoldDB" id="A0A9P8CHB2"/>
<evidence type="ECO:0000313" key="4">
    <source>
        <dbReference type="Proteomes" id="UP000887226"/>
    </source>
</evidence>